<sequence>MVSFLKNYWSYLVMIACGSYLTIHNVLLAKTWLGLIWLTFTLVSGVRFYKQYQQDKNHR</sequence>
<comment type="caution">
    <text evidence="2">The sequence shown here is derived from an EMBL/GenBank/DDBJ whole genome shotgun (WGS) entry which is preliminary data.</text>
</comment>
<protein>
    <submittedName>
        <fullName evidence="2">Uncharacterized protein</fullName>
    </submittedName>
</protein>
<evidence type="ECO:0000256" key="1">
    <source>
        <dbReference type="SAM" id="Phobius"/>
    </source>
</evidence>
<accession>A0ABW0UG28</accession>
<evidence type="ECO:0000313" key="2">
    <source>
        <dbReference type="EMBL" id="MFC5631865.1"/>
    </source>
</evidence>
<keyword evidence="1" id="KW-1133">Transmembrane helix</keyword>
<name>A0ABW0UG28_9STRE</name>
<dbReference type="Proteomes" id="UP001596110">
    <property type="component" value="Unassembled WGS sequence"/>
</dbReference>
<keyword evidence="3" id="KW-1185">Reference proteome</keyword>
<proteinExistence type="predicted"/>
<dbReference type="PROSITE" id="PS51257">
    <property type="entry name" value="PROKAR_LIPOPROTEIN"/>
    <property type="match status" value="1"/>
</dbReference>
<gene>
    <name evidence="2" type="ORF">ACFPQ3_09940</name>
</gene>
<evidence type="ECO:0000313" key="3">
    <source>
        <dbReference type="Proteomes" id="UP001596110"/>
    </source>
</evidence>
<dbReference type="EMBL" id="JBHSOJ010000028">
    <property type="protein sequence ID" value="MFC5631865.1"/>
    <property type="molecule type" value="Genomic_DNA"/>
</dbReference>
<keyword evidence="1" id="KW-0472">Membrane</keyword>
<organism evidence="2 3">
    <name type="scientific">Streptococcus caledonicus</name>
    <dbReference type="NCBI Taxonomy" id="2614158"/>
    <lineage>
        <taxon>Bacteria</taxon>
        <taxon>Bacillati</taxon>
        <taxon>Bacillota</taxon>
        <taxon>Bacilli</taxon>
        <taxon>Lactobacillales</taxon>
        <taxon>Streptococcaceae</taxon>
        <taxon>Streptococcus</taxon>
    </lineage>
</organism>
<dbReference type="RefSeq" id="WP_156806884.1">
    <property type="nucleotide sequence ID" value="NZ_JBHSOJ010000028.1"/>
</dbReference>
<keyword evidence="1" id="KW-0812">Transmembrane</keyword>
<reference evidence="3" key="1">
    <citation type="journal article" date="2019" name="Int. J. Syst. Evol. Microbiol.">
        <title>The Global Catalogue of Microorganisms (GCM) 10K type strain sequencing project: providing services to taxonomists for standard genome sequencing and annotation.</title>
        <authorList>
            <consortium name="The Broad Institute Genomics Platform"/>
            <consortium name="The Broad Institute Genome Sequencing Center for Infectious Disease"/>
            <person name="Wu L."/>
            <person name="Ma J."/>
        </authorList>
    </citation>
    <scope>NUCLEOTIDE SEQUENCE [LARGE SCALE GENOMIC DNA]</scope>
    <source>
        <strain evidence="3">DT43</strain>
    </source>
</reference>
<feature type="transmembrane region" description="Helical" evidence="1">
    <location>
        <begin position="32"/>
        <end position="49"/>
    </location>
</feature>
<feature type="transmembrane region" description="Helical" evidence="1">
    <location>
        <begin position="7"/>
        <end position="26"/>
    </location>
</feature>